<organism evidence="1 2">
    <name type="scientific">Isosphaera pallida (strain ATCC 43644 / DSM 9630 / IS1B)</name>
    <dbReference type="NCBI Taxonomy" id="575540"/>
    <lineage>
        <taxon>Bacteria</taxon>
        <taxon>Pseudomonadati</taxon>
        <taxon>Planctomycetota</taxon>
        <taxon>Planctomycetia</taxon>
        <taxon>Isosphaerales</taxon>
        <taxon>Isosphaeraceae</taxon>
        <taxon>Isosphaera</taxon>
    </lineage>
</organism>
<dbReference type="EMBL" id="CP002353">
    <property type="protein sequence ID" value="ADV61827.1"/>
    <property type="molecule type" value="Genomic_DNA"/>
</dbReference>
<keyword evidence="2" id="KW-1185">Reference proteome</keyword>
<dbReference type="STRING" id="575540.Isop_1241"/>
<accession>E8R6C6</accession>
<dbReference type="KEGG" id="ipa:Isop_1241"/>
<evidence type="ECO:0000313" key="1">
    <source>
        <dbReference type="EMBL" id="ADV61827.1"/>
    </source>
</evidence>
<name>E8R6C6_ISOPI</name>
<proteinExistence type="predicted"/>
<dbReference type="AlphaFoldDB" id="E8R6C6"/>
<dbReference type="InParanoid" id="E8R6C6"/>
<reference evidence="1 2" key="2">
    <citation type="journal article" date="2011" name="Stand. Genomic Sci.">
        <title>Complete genome sequence of Isosphaera pallida type strain (IS1B).</title>
        <authorList>
            <consortium name="US DOE Joint Genome Institute (JGI-PGF)"/>
            <person name="Goker M."/>
            <person name="Cleland D."/>
            <person name="Saunders E."/>
            <person name="Lapidus A."/>
            <person name="Nolan M."/>
            <person name="Lucas S."/>
            <person name="Hammon N."/>
            <person name="Deshpande S."/>
            <person name="Cheng J.F."/>
            <person name="Tapia R."/>
            <person name="Han C."/>
            <person name="Goodwin L."/>
            <person name="Pitluck S."/>
            <person name="Liolios K."/>
            <person name="Pagani I."/>
            <person name="Ivanova N."/>
            <person name="Mavromatis K."/>
            <person name="Pati A."/>
            <person name="Chen A."/>
            <person name="Palaniappan K."/>
            <person name="Land M."/>
            <person name="Hauser L."/>
            <person name="Chang Y.J."/>
            <person name="Jeffries C.D."/>
            <person name="Detter J.C."/>
            <person name="Beck B."/>
            <person name="Woyke T."/>
            <person name="Bristow J."/>
            <person name="Eisen J.A."/>
            <person name="Markowitz V."/>
            <person name="Hugenholtz P."/>
            <person name="Kyrpides N.C."/>
            <person name="Klenk H.P."/>
        </authorList>
    </citation>
    <scope>NUCLEOTIDE SEQUENCE [LARGE SCALE GENOMIC DNA]</scope>
    <source>
        <strain evidence="2">ATCC 43644 / DSM 9630 / IS1B</strain>
    </source>
</reference>
<evidence type="ECO:0000313" key="2">
    <source>
        <dbReference type="Proteomes" id="UP000008631"/>
    </source>
</evidence>
<dbReference type="Proteomes" id="UP000008631">
    <property type="component" value="Chromosome"/>
</dbReference>
<reference key="1">
    <citation type="submission" date="2010-11" db="EMBL/GenBank/DDBJ databases">
        <title>The complete sequence of chromosome of Isophaera pallida ATCC 43644.</title>
        <authorList>
            <consortium name="US DOE Joint Genome Institute (JGI-PGF)"/>
            <person name="Lucas S."/>
            <person name="Copeland A."/>
            <person name="Lapidus A."/>
            <person name="Bruce D."/>
            <person name="Goodwin L."/>
            <person name="Pitluck S."/>
            <person name="Kyrpides N."/>
            <person name="Mavromatis K."/>
            <person name="Pagani I."/>
            <person name="Ivanova N."/>
            <person name="Saunders E."/>
            <person name="Brettin T."/>
            <person name="Detter J.C."/>
            <person name="Han C."/>
            <person name="Tapia R."/>
            <person name="Land M."/>
            <person name="Hauser L."/>
            <person name="Markowitz V."/>
            <person name="Cheng J.-F."/>
            <person name="Hugenholtz P."/>
            <person name="Woyke T."/>
            <person name="Wu D."/>
            <person name="Eisen J.A."/>
        </authorList>
    </citation>
    <scope>NUCLEOTIDE SEQUENCE</scope>
    <source>
        <strain>ATCC 43644</strain>
    </source>
</reference>
<gene>
    <name evidence="1" type="ordered locus">Isop_1241</name>
</gene>
<protein>
    <submittedName>
        <fullName evidence="1">Uncharacterized protein</fullName>
    </submittedName>
</protein>
<dbReference type="HOGENOM" id="CLU_887897_0_0_0"/>
<sequence>MTDQPSNHVAATPGSETLARVPATVPTNPESALLILLWSRKADHLIEEHRVEDLLRSAWDLALALVAKRTGKPVRQLDLTERQAAEDHAAALGLVPWGLVIARGRCDPTCWSGPEPSDLAARVAQWCRQRLEPSAQTDSTSYEGGVAVDRDLWIRAAELFETQTGDNAADPEGRRVERIEAECDPSRRHLPALAHLFRSIAPRVAADDAFLLQLPALPYLDFILPINLSPRDRVLWPFLERFWRHAFHTQRFRFAQPQRVARELDQLPGVASERRVRQLVRVLLVGFPGVPRDDLRDWLESDSSSSTGQESSP</sequence>
<dbReference type="RefSeq" id="WP_013564116.1">
    <property type="nucleotide sequence ID" value="NC_014962.1"/>
</dbReference>